<dbReference type="GO" id="GO:0046872">
    <property type="term" value="F:metal ion binding"/>
    <property type="evidence" value="ECO:0007669"/>
    <property type="project" value="UniProtKB-KW"/>
</dbReference>
<evidence type="ECO:0000313" key="9">
    <source>
        <dbReference type="Proteomes" id="UP000095009"/>
    </source>
</evidence>
<keyword evidence="6" id="KW-0414">Isoprene biosynthesis</keyword>
<name>A0A1E3PNX7_9ASCO</name>
<dbReference type="SUPFAM" id="SSF48576">
    <property type="entry name" value="Terpenoid synthases"/>
    <property type="match status" value="1"/>
</dbReference>
<organism evidence="8 9">
    <name type="scientific">Nadsonia fulvescens var. elongata DSM 6958</name>
    <dbReference type="NCBI Taxonomy" id="857566"/>
    <lineage>
        <taxon>Eukaryota</taxon>
        <taxon>Fungi</taxon>
        <taxon>Dikarya</taxon>
        <taxon>Ascomycota</taxon>
        <taxon>Saccharomycotina</taxon>
        <taxon>Dipodascomycetes</taxon>
        <taxon>Dipodascales</taxon>
        <taxon>Dipodascales incertae sedis</taxon>
        <taxon>Nadsonia</taxon>
    </lineage>
</organism>
<dbReference type="GO" id="GO:0032478">
    <property type="term" value="C:heterotetrameric polyprenyl diphosphate synthase complex"/>
    <property type="evidence" value="ECO:0007669"/>
    <property type="project" value="EnsemblFungi"/>
</dbReference>
<comment type="cofactor">
    <cofactor evidence="1">
        <name>Mg(2+)</name>
        <dbReference type="ChEBI" id="CHEBI:18420"/>
    </cofactor>
</comment>
<dbReference type="PANTHER" id="PTHR12001:SF69">
    <property type="entry name" value="ALL TRANS-POLYPRENYL-DIPHOSPHATE SYNTHASE PDSS1"/>
    <property type="match status" value="1"/>
</dbReference>
<evidence type="ECO:0000256" key="6">
    <source>
        <dbReference type="ARBA" id="ARBA00023229"/>
    </source>
</evidence>
<evidence type="ECO:0000256" key="1">
    <source>
        <dbReference type="ARBA" id="ARBA00001946"/>
    </source>
</evidence>
<proteinExistence type="inferred from homology"/>
<dbReference type="GO" id="GO:0006744">
    <property type="term" value="P:ubiquinone biosynthetic process"/>
    <property type="evidence" value="ECO:0007669"/>
    <property type="project" value="EnsemblFungi"/>
</dbReference>
<dbReference type="OrthoDB" id="9927103at2759"/>
<evidence type="ECO:0000256" key="5">
    <source>
        <dbReference type="ARBA" id="ARBA00022842"/>
    </source>
</evidence>
<dbReference type="STRING" id="857566.A0A1E3PNX7"/>
<evidence type="ECO:0000313" key="8">
    <source>
        <dbReference type="EMBL" id="ODQ67135.1"/>
    </source>
</evidence>
<evidence type="ECO:0000256" key="2">
    <source>
        <dbReference type="ARBA" id="ARBA00006706"/>
    </source>
</evidence>
<keyword evidence="5" id="KW-0460">Magnesium</keyword>
<sequence length="458" mass="50345">MHNSRPSMNLRSIGSLAAKRVFQSQTRSKITLSQAVAAAQKTDCNGNQTPNEFSTAVKKAAKLVDPNPNRSPKDPFVIVSKEMANLAKNIAGLIGSGHPTLNKVAAYYFGSEGKHVRPLIVLLISKALSEIPTEKRDRLVVDYLDMAETSFPTAPLPSPTTPMTPLQILHEVNPNLVLNPISRLPKPFTSDITGILPKQRRLADIVEMIHTASLLHDDVIDISDTRRGKPTGNIEFGNKMSVLGGDFLLGRASVGLARLRNPEVMELVSTSIANLVEGEFMQLKNTALDNSEASNQATFQYYIQKTYLKTASLMSKSCRAAAILSGARQDVIDSSYEFGKNLGLCFQVVDDMLDYTVNDSELGKPSGADLKLGLATAPVLFAWEKHPELGSMIKRKFDLPGDVERARELVRQSNGLEKTRELAQSYCDKALEHLYILPDSEARRALESLTRSVVDRKK</sequence>
<dbReference type="InterPro" id="IPR008949">
    <property type="entry name" value="Isoprenoid_synthase_dom_sf"/>
</dbReference>
<dbReference type="PANTHER" id="PTHR12001">
    <property type="entry name" value="GERANYLGERANYL PYROPHOSPHATE SYNTHASE"/>
    <property type="match status" value="1"/>
</dbReference>
<keyword evidence="4" id="KW-0479">Metal-binding</keyword>
<gene>
    <name evidence="8" type="ORF">NADFUDRAFT_81722</name>
</gene>
<dbReference type="PROSITE" id="PS00723">
    <property type="entry name" value="POLYPRENYL_SYNTHASE_1"/>
    <property type="match status" value="1"/>
</dbReference>
<dbReference type="AlphaFoldDB" id="A0A1E3PNX7"/>
<evidence type="ECO:0000256" key="4">
    <source>
        <dbReference type="ARBA" id="ARBA00022723"/>
    </source>
</evidence>
<dbReference type="SFLD" id="SFLDS00005">
    <property type="entry name" value="Isoprenoid_Synthase_Type_I"/>
    <property type="match status" value="1"/>
</dbReference>
<protein>
    <submittedName>
        <fullName evidence="8">Hexaprenyl pyrophosphate synthetase mitochondrial</fullName>
    </submittedName>
</protein>
<keyword evidence="3 7" id="KW-0808">Transferase</keyword>
<evidence type="ECO:0000256" key="3">
    <source>
        <dbReference type="ARBA" id="ARBA00022679"/>
    </source>
</evidence>
<dbReference type="Gene3D" id="1.10.600.10">
    <property type="entry name" value="Farnesyl Diphosphate Synthase"/>
    <property type="match status" value="1"/>
</dbReference>
<dbReference type="InterPro" id="IPR000092">
    <property type="entry name" value="Polyprenyl_synt"/>
</dbReference>
<dbReference type="InterPro" id="IPR033749">
    <property type="entry name" value="Polyprenyl_synt_CS"/>
</dbReference>
<evidence type="ECO:0000256" key="7">
    <source>
        <dbReference type="RuleBase" id="RU004466"/>
    </source>
</evidence>
<dbReference type="Pfam" id="PF00348">
    <property type="entry name" value="polyprenyl_synt"/>
    <property type="match status" value="1"/>
</dbReference>
<reference evidence="8 9" key="1">
    <citation type="journal article" date="2016" name="Proc. Natl. Acad. Sci. U.S.A.">
        <title>Comparative genomics of biotechnologically important yeasts.</title>
        <authorList>
            <person name="Riley R."/>
            <person name="Haridas S."/>
            <person name="Wolfe K.H."/>
            <person name="Lopes M.R."/>
            <person name="Hittinger C.T."/>
            <person name="Goeker M."/>
            <person name="Salamov A.A."/>
            <person name="Wisecaver J.H."/>
            <person name="Long T.M."/>
            <person name="Calvey C.H."/>
            <person name="Aerts A.L."/>
            <person name="Barry K.W."/>
            <person name="Choi C."/>
            <person name="Clum A."/>
            <person name="Coughlan A.Y."/>
            <person name="Deshpande S."/>
            <person name="Douglass A.P."/>
            <person name="Hanson S.J."/>
            <person name="Klenk H.-P."/>
            <person name="LaButti K.M."/>
            <person name="Lapidus A."/>
            <person name="Lindquist E.A."/>
            <person name="Lipzen A.M."/>
            <person name="Meier-Kolthoff J.P."/>
            <person name="Ohm R.A."/>
            <person name="Otillar R.P."/>
            <person name="Pangilinan J.L."/>
            <person name="Peng Y."/>
            <person name="Rokas A."/>
            <person name="Rosa C.A."/>
            <person name="Scheuner C."/>
            <person name="Sibirny A.A."/>
            <person name="Slot J.C."/>
            <person name="Stielow J.B."/>
            <person name="Sun H."/>
            <person name="Kurtzman C.P."/>
            <person name="Blackwell M."/>
            <person name="Grigoriev I.V."/>
            <person name="Jeffries T.W."/>
        </authorList>
    </citation>
    <scope>NUCLEOTIDE SEQUENCE [LARGE SCALE GENOMIC DNA]</scope>
    <source>
        <strain evidence="8 9">DSM 6958</strain>
    </source>
</reference>
<dbReference type="GO" id="GO:0097269">
    <property type="term" value="F:all-trans-decaprenyl-diphosphate synthase activity"/>
    <property type="evidence" value="ECO:0007669"/>
    <property type="project" value="EnsemblFungi"/>
</dbReference>
<dbReference type="CDD" id="cd00685">
    <property type="entry name" value="Trans_IPPS_HT"/>
    <property type="match status" value="1"/>
</dbReference>
<dbReference type="EMBL" id="KV454407">
    <property type="protein sequence ID" value="ODQ67135.1"/>
    <property type="molecule type" value="Genomic_DNA"/>
</dbReference>
<dbReference type="PROSITE" id="PS00444">
    <property type="entry name" value="POLYPRENYL_SYNTHASE_2"/>
    <property type="match status" value="1"/>
</dbReference>
<accession>A0A1E3PNX7</accession>
<dbReference type="Proteomes" id="UP000095009">
    <property type="component" value="Unassembled WGS sequence"/>
</dbReference>
<comment type="similarity">
    <text evidence="2 7">Belongs to the FPP/GGPP synthase family.</text>
</comment>
<keyword evidence="9" id="KW-1185">Reference proteome</keyword>
<dbReference type="GO" id="GO:0010142">
    <property type="term" value="P:farnesyl diphosphate biosynthetic process, mevalonate pathway"/>
    <property type="evidence" value="ECO:0007669"/>
    <property type="project" value="EnsemblFungi"/>
</dbReference>